<accession>A0A1X7U808</accession>
<protein>
    <submittedName>
        <fullName evidence="2">Uncharacterized protein</fullName>
    </submittedName>
</protein>
<feature type="transmembrane region" description="Helical" evidence="1">
    <location>
        <begin position="21"/>
        <end position="44"/>
    </location>
</feature>
<sequence length="56" mass="6362">MWPIIERFCLIKTNSKLVITYVVVILILQAHMYHACISSAYLLITQGDVTTCICNC</sequence>
<evidence type="ECO:0000256" key="1">
    <source>
        <dbReference type="SAM" id="Phobius"/>
    </source>
</evidence>
<name>A0A1X7U808_AMPQE</name>
<dbReference type="EnsemblMetazoa" id="Aqu2.1.23586_001">
    <property type="protein sequence ID" value="Aqu2.1.23586_001"/>
    <property type="gene ID" value="Aqu2.1.23586"/>
</dbReference>
<organism evidence="2">
    <name type="scientific">Amphimedon queenslandica</name>
    <name type="common">Sponge</name>
    <dbReference type="NCBI Taxonomy" id="400682"/>
    <lineage>
        <taxon>Eukaryota</taxon>
        <taxon>Metazoa</taxon>
        <taxon>Porifera</taxon>
        <taxon>Demospongiae</taxon>
        <taxon>Heteroscleromorpha</taxon>
        <taxon>Haplosclerida</taxon>
        <taxon>Niphatidae</taxon>
        <taxon>Amphimedon</taxon>
    </lineage>
</organism>
<reference evidence="2" key="1">
    <citation type="submission" date="2017-05" db="UniProtKB">
        <authorList>
            <consortium name="EnsemblMetazoa"/>
        </authorList>
    </citation>
    <scope>IDENTIFICATION</scope>
</reference>
<keyword evidence="1" id="KW-0472">Membrane</keyword>
<dbReference type="InParanoid" id="A0A1X7U808"/>
<keyword evidence="1" id="KW-1133">Transmembrane helix</keyword>
<evidence type="ECO:0000313" key="2">
    <source>
        <dbReference type="EnsemblMetazoa" id="Aqu2.1.23586_001"/>
    </source>
</evidence>
<proteinExistence type="predicted"/>
<dbReference type="AlphaFoldDB" id="A0A1X7U808"/>
<keyword evidence="1" id="KW-0812">Transmembrane</keyword>